<dbReference type="PANTHER" id="PTHR46797:SF1">
    <property type="entry name" value="METHYLPHOSPHONATE SYNTHASE"/>
    <property type="match status" value="1"/>
</dbReference>
<evidence type="ECO:0000256" key="4">
    <source>
        <dbReference type="ARBA" id="ARBA00023125"/>
    </source>
</evidence>
<evidence type="ECO:0000256" key="1">
    <source>
        <dbReference type="ARBA" id="ARBA00004141"/>
    </source>
</evidence>
<dbReference type="GO" id="GO:0005829">
    <property type="term" value="C:cytosol"/>
    <property type="evidence" value="ECO:0007669"/>
    <property type="project" value="TreeGrafter"/>
</dbReference>
<dbReference type="InterPro" id="IPR010982">
    <property type="entry name" value="Lambda_DNA-bd_dom_sf"/>
</dbReference>
<feature type="transmembrane region" description="Helical" evidence="6">
    <location>
        <begin position="120"/>
        <end position="140"/>
    </location>
</feature>
<keyword evidence="3 6" id="KW-1133">Transmembrane helix</keyword>
<dbReference type="SUPFAM" id="SSF47413">
    <property type="entry name" value="lambda repressor-like DNA-binding domains"/>
    <property type="match status" value="1"/>
</dbReference>
<dbReference type="GO" id="GO:0003700">
    <property type="term" value="F:DNA-binding transcription factor activity"/>
    <property type="evidence" value="ECO:0007669"/>
    <property type="project" value="TreeGrafter"/>
</dbReference>
<keyword evidence="9" id="KW-1185">Reference proteome</keyword>
<evidence type="ECO:0000256" key="2">
    <source>
        <dbReference type="ARBA" id="ARBA00022692"/>
    </source>
</evidence>
<protein>
    <submittedName>
        <fullName evidence="8">Putative Tic20 family protein</fullName>
    </submittedName>
</protein>
<comment type="caution">
    <text evidence="8">The sequence shown here is derived from an EMBL/GenBank/DDBJ whole genome shotgun (WGS) entry which is preliminary data.</text>
</comment>
<dbReference type="Gene3D" id="1.10.260.40">
    <property type="entry name" value="lambda repressor-like DNA-binding domains"/>
    <property type="match status" value="1"/>
</dbReference>
<name>A0A2W7I5C8_9FLAO</name>
<dbReference type="PANTHER" id="PTHR46797">
    <property type="entry name" value="HTH-TYPE TRANSCRIPTIONAL REGULATOR"/>
    <property type="match status" value="1"/>
</dbReference>
<dbReference type="InterPro" id="IPR019109">
    <property type="entry name" value="MamF_MmsF"/>
</dbReference>
<dbReference type="SMART" id="SM00530">
    <property type="entry name" value="HTH_XRE"/>
    <property type="match status" value="1"/>
</dbReference>
<dbReference type="GO" id="GO:0003677">
    <property type="term" value="F:DNA binding"/>
    <property type="evidence" value="ECO:0007669"/>
    <property type="project" value="UniProtKB-KW"/>
</dbReference>
<feature type="domain" description="HTH cro/C1-type" evidence="7">
    <location>
        <begin position="8"/>
        <end position="62"/>
    </location>
</feature>
<feature type="transmembrane region" description="Helical" evidence="6">
    <location>
        <begin position="73"/>
        <end position="100"/>
    </location>
</feature>
<sequence length="187" mass="21402">MKEIGKKIKEVRKRKSLSQEELAESAKISVRTVQRIENNESQPHGKTLHLICDVLEINAEDLLDYGKKEDKSYLVIFHLSVLAFLAIPLGNIILPVILWLNKKNEVIGLKSIGANLLNFQIVWSVIFFANIFVFTLLKIMHYGYSQYIFSVFIGLYLINIALPIVFAIKSNKGKTDNLYPNIIRLIK</sequence>
<dbReference type="PROSITE" id="PS50943">
    <property type="entry name" value="HTH_CROC1"/>
    <property type="match status" value="1"/>
</dbReference>
<reference evidence="8 9" key="1">
    <citation type="submission" date="2018-06" db="EMBL/GenBank/DDBJ databases">
        <title>Genomic Encyclopedia of Archaeal and Bacterial Type Strains, Phase II (KMG-II): from individual species to whole genera.</title>
        <authorList>
            <person name="Goeker M."/>
        </authorList>
    </citation>
    <scope>NUCLEOTIDE SEQUENCE [LARGE SCALE GENOMIC DNA]</scope>
    <source>
        <strain evidence="8 9">DSM 15361</strain>
    </source>
</reference>
<dbReference type="Pfam" id="PF01381">
    <property type="entry name" value="HTH_3"/>
    <property type="match status" value="1"/>
</dbReference>
<proteinExistence type="predicted"/>
<dbReference type="InterPro" id="IPR001387">
    <property type="entry name" value="Cro/C1-type_HTH"/>
</dbReference>
<keyword evidence="2 6" id="KW-0812">Transmembrane</keyword>
<keyword evidence="4" id="KW-0238">DNA-binding</keyword>
<dbReference type="Pfam" id="PF09685">
    <property type="entry name" value="MamF_MmsF"/>
    <property type="match status" value="1"/>
</dbReference>
<dbReference type="CDD" id="cd00093">
    <property type="entry name" value="HTH_XRE"/>
    <property type="match status" value="1"/>
</dbReference>
<dbReference type="EMBL" id="QKYV01000004">
    <property type="protein sequence ID" value="PZW40682.1"/>
    <property type="molecule type" value="Genomic_DNA"/>
</dbReference>
<keyword evidence="5 6" id="KW-0472">Membrane</keyword>
<dbReference type="Proteomes" id="UP000249542">
    <property type="component" value="Unassembled WGS sequence"/>
</dbReference>
<evidence type="ECO:0000256" key="6">
    <source>
        <dbReference type="SAM" id="Phobius"/>
    </source>
</evidence>
<comment type="subcellular location">
    <subcellularLocation>
        <location evidence="1">Membrane</location>
        <topology evidence="1">Multi-pass membrane protein</topology>
    </subcellularLocation>
</comment>
<feature type="transmembrane region" description="Helical" evidence="6">
    <location>
        <begin position="147"/>
        <end position="168"/>
    </location>
</feature>
<accession>A0A2W7I5C8</accession>
<evidence type="ECO:0000256" key="3">
    <source>
        <dbReference type="ARBA" id="ARBA00022989"/>
    </source>
</evidence>
<gene>
    <name evidence="8" type="ORF">LX95_01750</name>
</gene>
<evidence type="ECO:0000256" key="5">
    <source>
        <dbReference type="ARBA" id="ARBA00023136"/>
    </source>
</evidence>
<organism evidence="8 9">
    <name type="scientific">Mesonia algae</name>
    <dbReference type="NCBI Taxonomy" id="213248"/>
    <lineage>
        <taxon>Bacteria</taxon>
        <taxon>Pseudomonadati</taxon>
        <taxon>Bacteroidota</taxon>
        <taxon>Flavobacteriia</taxon>
        <taxon>Flavobacteriales</taxon>
        <taxon>Flavobacteriaceae</taxon>
        <taxon>Mesonia</taxon>
    </lineage>
</organism>
<evidence type="ECO:0000313" key="8">
    <source>
        <dbReference type="EMBL" id="PZW40682.1"/>
    </source>
</evidence>
<dbReference type="InterPro" id="IPR050807">
    <property type="entry name" value="TransReg_Diox_bact_type"/>
</dbReference>
<evidence type="ECO:0000259" key="7">
    <source>
        <dbReference type="PROSITE" id="PS50943"/>
    </source>
</evidence>
<dbReference type="AlphaFoldDB" id="A0A2W7I5C8"/>
<evidence type="ECO:0000313" key="9">
    <source>
        <dbReference type="Proteomes" id="UP000249542"/>
    </source>
</evidence>